<dbReference type="InterPro" id="IPR026673">
    <property type="entry name" value="SPEC3/Stum"/>
</dbReference>
<keyword evidence="8" id="KW-1185">Reference proteome</keyword>
<dbReference type="Proteomes" id="UP000440578">
    <property type="component" value="Unassembled WGS sequence"/>
</dbReference>
<evidence type="ECO:0000256" key="3">
    <source>
        <dbReference type="ARBA" id="ARBA00022989"/>
    </source>
</evidence>
<keyword evidence="4 6" id="KW-0472">Membrane</keyword>
<evidence type="ECO:0000313" key="7">
    <source>
        <dbReference type="EMBL" id="KAF0297028.1"/>
    </source>
</evidence>
<feature type="transmembrane region" description="Helical" evidence="6">
    <location>
        <begin position="153"/>
        <end position="175"/>
    </location>
</feature>
<comment type="subcellular location">
    <subcellularLocation>
        <location evidence="1">Membrane</location>
        <topology evidence="1">Multi-pass membrane protein</topology>
    </subcellularLocation>
</comment>
<feature type="transmembrane region" description="Helical" evidence="6">
    <location>
        <begin position="115"/>
        <end position="141"/>
    </location>
</feature>
<dbReference type="GO" id="GO:0016020">
    <property type="term" value="C:membrane"/>
    <property type="evidence" value="ECO:0007669"/>
    <property type="project" value="UniProtKB-SubCell"/>
</dbReference>
<comment type="caution">
    <text evidence="7">The sequence shown here is derived from an EMBL/GenBank/DDBJ whole genome shotgun (WGS) entry which is preliminary data.</text>
</comment>
<gene>
    <name evidence="7" type="ORF">FJT64_005514</name>
</gene>
<dbReference type="EMBL" id="VIIS01001515">
    <property type="protein sequence ID" value="KAF0297028.1"/>
    <property type="molecule type" value="Genomic_DNA"/>
</dbReference>
<evidence type="ECO:0000256" key="2">
    <source>
        <dbReference type="ARBA" id="ARBA00022692"/>
    </source>
</evidence>
<dbReference type="Pfam" id="PF15795">
    <property type="entry name" value="Spec3"/>
    <property type="match status" value="1"/>
</dbReference>
<feature type="compositionally biased region" description="Basic and acidic residues" evidence="5">
    <location>
        <begin position="1"/>
        <end position="16"/>
    </location>
</feature>
<dbReference type="PANTHER" id="PTHR21676:SF6">
    <property type="entry name" value="PROTEIN STUM"/>
    <property type="match status" value="1"/>
</dbReference>
<organism evidence="7 8">
    <name type="scientific">Amphibalanus amphitrite</name>
    <name type="common">Striped barnacle</name>
    <name type="synonym">Balanus amphitrite</name>
    <dbReference type="NCBI Taxonomy" id="1232801"/>
    <lineage>
        <taxon>Eukaryota</taxon>
        <taxon>Metazoa</taxon>
        <taxon>Ecdysozoa</taxon>
        <taxon>Arthropoda</taxon>
        <taxon>Crustacea</taxon>
        <taxon>Multicrustacea</taxon>
        <taxon>Cirripedia</taxon>
        <taxon>Thoracica</taxon>
        <taxon>Thoracicalcarea</taxon>
        <taxon>Balanomorpha</taxon>
        <taxon>Balanoidea</taxon>
        <taxon>Balanidae</taxon>
        <taxon>Amphibalaninae</taxon>
        <taxon>Amphibalanus</taxon>
    </lineage>
</organism>
<protein>
    <submittedName>
        <fullName evidence="7">Protein stum</fullName>
    </submittedName>
</protein>
<feature type="region of interest" description="Disordered" evidence="5">
    <location>
        <begin position="1"/>
        <end position="70"/>
    </location>
</feature>
<keyword evidence="3 6" id="KW-1133">Transmembrane helix</keyword>
<name>A0A6A4W4R2_AMPAM</name>
<keyword evidence="2 6" id="KW-0812">Transmembrane</keyword>
<dbReference type="AlphaFoldDB" id="A0A6A4W4R2"/>
<dbReference type="OrthoDB" id="361532at2759"/>
<evidence type="ECO:0000313" key="8">
    <source>
        <dbReference type="Proteomes" id="UP000440578"/>
    </source>
</evidence>
<sequence>MRDCPLEHARSRDRVTMDTVPSLTFTPAGDEERTPSPTGHQRRSSHERRGSQNLLQSAGIGIEKRRRSSTSTYRIENNQVLYENDDGQTERMEIVKIHEKHGCFRKSIPYMPMPVALLLCVLNVVTPSIGTFLSGLMVFCWGPSEYPTRRETLCWSLLTGLLQLITLPIVVGWIWSIKWGVAFVQESNDRWMSAGHVRM</sequence>
<dbReference type="PANTHER" id="PTHR21676">
    <property type="entry name" value="PROTEIN STUM"/>
    <property type="match status" value="1"/>
</dbReference>
<proteinExistence type="predicted"/>
<accession>A0A6A4W4R2</accession>
<reference evidence="7 8" key="1">
    <citation type="submission" date="2019-07" db="EMBL/GenBank/DDBJ databases">
        <title>Draft genome assembly of a fouling barnacle, Amphibalanus amphitrite (Darwin, 1854): The first reference genome for Thecostraca.</title>
        <authorList>
            <person name="Kim W."/>
        </authorList>
    </citation>
    <scope>NUCLEOTIDE SEQUENCE [LARGE SCALE GENOMIC DNA]</scope>
    <source>
        <strain evidence="7">SNU_AA5</strain>
        <tissue evidence="7">Soma without cirri and trophi</tissue>
    </source>
</reference>
<evidence type="ECO:0000256" key="4">
    <source>
        <dbReference type="ARBA" id="ARBA00023136"/>
    </source>
</evidence>
<evidence type="ECO:0000256" key="1">
    <source>
        <dbReference type="ARBA" id="ARBA00004141"/>
    </source>
</evidence>
<evidence type="ECO:0000256" key="6">
    <source>
        <dbReference type="SAM" id="Phobius"/>
    </source>
</evidence>
<evidence type="ECO:0000256" key="5">
    <source>
        <dbReference type="SAM" id="MobiDB-lite"/>
    </source>
</evidence>